<dbReference type="Pfam" id="PF00535">
    <property type="entry name" value="Glycos_transf_2"/>
    <property type="match status" value="1"/>
</dbReference>
<dbReference type="PANTHER" id="PTHR43685">
    <property type="entry name" value="GLYCOSYLTRANSFERASE"/>
    <property type="match status" value="1"/>
</dbReference>
<dbReference type="PANTHER" id="PTHR43685:SF2">
    <property type="entry name" value="GLYCOSYLTRANSFERASE 2-LIKE DOMAIN-CONTAINING PROTEIN"/>
    <property type="match status" value="1"/>
</dbReference>
<accession>A0A1V9FID6</accession>
<dbReference type="EMBL" id="LWBP01000189">
    <property type="protein sequence ID" value="OQP57976.1"/>
    <property type="molecule type" value="Genomic_DNA"/>
</dbReference>
<protein>
    <recommendedName>
        <fullName evidence="1">Glycosyltransferase 2-like domain-containing protein</fullName>
    </recommendedName>
</protein>
<dbReference type="Proteomes" id="UP000192276">
    <property type="component" value="Unassembled WGS sequence"/>
</dbReference>
<dbReference type="OrthoDB" id="635429at2"/>
<feature type="domain" description="Glycosyltransferase 2-like" evidence="1">
    <location>
        <begin position="5"/>
        <end position="133"/>
    </location>
</feature>
<gene>
    <name evidence="2" type="ORF">A4R26_23015</name>
</gene>
<name>A0A1V9FID6_9BACT</name>
<dbReference type="InterPro" id="IPR029044">
    <property type="entry name" value="Nucleotide-diphossugar_trans"/>
</dbReference>
<evidence type="ECO:0000313" key="3">
    <source>
        <dbReference type="Proteomes" id="UP000192276"/>
    </source>
</evidence>
<sequence length="329" mass="38126">MFSFSIILPVRNGGEYVKECVRSILQQGGMDFNLLVLDNCSTDGTAEWIEALGDERITIYRSARSLTIEENWGRIKEVPKNEFMTMIGHDDVLLPNYLQEMDTLIARHPHASLYQTHFNYIDEKGELVRPCLPMDEVQYASEFIACQFARTIDSTGTGYMMRSADFDAVGGMPVNYPNLIFSDYELWVKLMSRGYKATSLKNCFCYRVHQSVSTTTNGMLYQDAFMKYMQFLKTVRLEYSTINEVIDRYGKQFLLYYCESMSHRLLKTPVSKRSLRVGEFIKRCETLAAEIIPGERFQPLDVFRIRIAMLLDRSFLGRSLFKVFKKLVP</sequence>
<dbReference type="RefSeq" id="WP_081166424.1">
    <property type="nucleotide sequence ID" value="NZ_LWBP01000189.1"/>
</dbReference>
<dbReference type="Gene3D" id="3.90.550.10">
    <property type="entry name" value="Spore Coat Polysaccharide Biosynthesis Protein SpsA, Chain A"/>
    <property type="match status" value="1"/>
</dbReference>
<proteinExistence type="predicted"/>
<dbReference type="InterPro" id="IPR050834">
    <property type="entry name" value="Glycosyltransf_2"/>
</dbReference>
<keyword evidence="3" id="KW-1185">Reference proteome</keyword>
<reference evidence="3" key="1">
    <citation type="submission" date="2016-04" db="EMBL/GenBank/DDBJ databases">
        <authorList>
            <person name="Chen L."/>
            <person name="Zhuang W."/>
            <person name="Wang G."/>
        </authorList>
    </citation>
    <scope>NUCLEOTIDE SEQUENCE [LARGE SCALE GENOMIC DNA]</scope>
    <source>
        <strain evidence="3">208</strain>
    </source>
</reference>
<dbReference type="STRING" id="550983.A4R26_23015"/>
<evidence type="ECO:0000259" key="1">
    <source>
        <dbReference type="Pfam" id="PF00535"/>
    </source>
</evidence>
<organism evidence="2 3">
    <name type="scientific">Niastella populi</name>
    <dbReference type="NCBI Taxonomy" id="550983"/>
    <lineage>
        <taxon>Bacteria</taxon>
        <taxon>Pseudomonadati</taxon>
        <taxon>Bacteroidota</taxon>
        <taxon>Chitinophagia</taxon>
        <taxon>Chitinophagales</taxon>
        <taxon>Chitinophagaceae</taxon>
        <taxon>Niastella</taxon>
    </lineage>
</organism>
<dbReference type="SUPFAM" id="SSF53448">
    <property type="entry name" value="Nucleotide-diphospho-sugar transferases"/>
    <property type="match status" value="1"/>
</dbReference>
<dbReference type="AlphaFoldDB" id="A0A1V9FID6"/>
<dbReference type="InterPro" id="IPR001173">
    <property type="entry name" value="Glyco_trans_2-like"/>
</dbReference>
<evidence type="ECO:0000313" key="2">
    <source>
        <dbReference type="EMBL" id="OQP57976.1"/>
    </source>
</evidence>
<comment type="caution">
    <text evidence="2">The sequence shown here is derived from an EMBL/GenBank/DDBJ whole genome shotgun (WGS) entry which is preliminary data.</text>
</comment>